<evidence type="ECO:0000313" key="2">
    <source>
        <dbReference type="Proteomes" id="UP000038040"/>
    </source>
</evidence>
<evidence type="ECO:0000313" key="4">
    <source>
        <dbReference type="WBParaSite" id="DME_0000761401-mRNA-1"/>
    </source>
</evidence>
<dbReference type="EMBL" id="UYYG01000035">
    <property type="protein sequence ID" value="VDN51908.1"/>
    <property type="molecule type" value="Genomic_DNA"/>
</dbReference>
<sequence length="203" mass="23530">MESYLTPNQIPTLFISALPLRSDEVPLTRIFYPDAIRDDKQINLAELQQRSWYYVCVEWENFNRHNESTGADCRLLRTLDRFGKIADTTVTNIEIVDIGATTMQFKIHSLVDFPIRNPNRLTISLRGGPGPIVASQIFYYRQSADLEVLFSFLKQDTDYGQLCLLEEPLVSGYTAMGRLIPSKNIEKCYFGMYIKFFFYFSVF</sequence>
<reference evidence="1 3" key="2">
    <citation type="submission" date="2018-11" db="EMBL/GenBank/DDBJ databases">
        <authorList>
            <consortium name="Pathogen Informatics"/>
        </authorList>
    </citation>
    <scope>NUCLEOTIDE SEQUENCE [LARGE SCALE GENOMIC DNA]</scope>
</reference>
<organism evidence="2 4">
    <name type="scientific">Dracunculus medinensis</name>
    <name type="common">Guinea worm</name>
    <dbReference type="NCBI Taxonomy" id="318479"/>
    <lineage>
        <taxon>Eukaryota</taxon>
        <taxon>Metazoa</taxon>
        <taxon>Ecdysozoa</taxon>
        <taxon>Nematoda</taxon>
        <taxon>Chromadorea</taxon>
        <taxon>Rhabditida</taxon>
        <taxon>Spirurina</taxon>
        <taxon>Dracunculoidea</taxon>
        <taxon>Dracunculidae</taxon>
        <taxon>Dracunculus</taxon>
    </lineage>
</organism>
<protein>
    <submittedName>
        <fullName evidence="1 4">Uncharacterized protein</fullName>
    </submittedName>
</protein>
<gene>
    <name evidence="1" type="ORF">DME_LOCUS1881</name>
</gene>
<dbReference type="AlphaFoldDB" id="A0A0N4UJ07"/>
<reference evidence="4" key="1">
    <citation type="submission" date="2017-02" db="UniProtKB">
        <authorList>
            <consortium name="WormBaseParasite"/>
        </authorList>
    </citation>
    <scope>IDENTIFICATION</scope>
</reference>
<dbReference type="Proteomes" id="UP000274756">
    <property type="component" value="Unassembled WGS sequence"/>
</dbReference>
<name>A0A0N4UJ07_DRAME</name>
<evidence type="ECO:0000313" key="3">
    <source>
        <dbReference type="Proteomes" id="UP000274756"/>
    </source>
</evidence>
<dbReference type="WBParaSite" id="DME_0000761401-mRNA-1">
    <property type="protein sequence ID" value="DME_0000761401-mRNA-1"/>
    <property type="gene ID" value="DME_0000761401"/>
</dbReference>
<dbReference type="OrthoDB" id="5827321at2759"/>
<dbReference type="Proteomes" id="UP000038040">
    <property type="component" value="Unplaced"/>
</dbReference>
<keyword evidence="3" id="KW-1185">Reference proteome</keyword>
<proteinExistence type="predicted"/>
<evidence type="ECO:0000313" key="1">
    <source>
        <dbReference type="EMBL" id="VDN51908.1"/>
    </source>
</evidence>
<accession>A0A0N4UJ07</accession>